<name>A0A6G0L9J8_9STRA</name>
<evidence type="ECO:0000313" key="4">
    <source>
        <dbReference type="Proteomes" id="UP000476176"/>
    </source>
</evidence>
<dbReference type="Proteomes" id="UP000476176">
    <property type="component" value="Unassembled WGS sequence"/>
</dbReference>
<comment type="caution">
    <text evidence="2">The sequence shown here is derived from an EMBL/GenBank/DDBJ whole genome shotgun (WGS) entry which is preliminary data.</text>
</comment>
<evidence type="ECO:0008006" key="6">
    <source>
        <dbReference type="Google" id="ProtNLM"/>
    </source>
</evidence>
<evidence type="ECO:0000313" key="5">
    <source>
        <dbReference type="Proteomes" id="UP000488956"/>
    </source>
</evidence>
<evidence type="ECO:0000256" key="1">
    <source>
        <dbReference type="SAM" id="SignalP"/>
    </source>
</evidence>
<dbReference type="AlphaFoldDB" id="A0A6G0L9J8"/>
<dbReference type="EMBL" id="QXGC01000214">
    <property type="protein sequence ID" value="KAE9244568.1"/>
    <property type="molecule type" value="Genomic_DNA"/>
</dbReference>
<accession>A0A6G0L9J8</accession>
<sequence>MIKIILHYFAFCLIWCLLNSRVPCVVIIFHNAFNQFLSDWFIYFNDTHLQRPVESFNFPHGCMIS</sequence>
<dbReference type="EMBL" id="QXFX01000501">
    <property type="protein sequence ID" value="KAE9113362.1"/>
    <property type="molecule type" value="Genomic_DNA"/>
</dbReference>
<dbReference type="Proteomes" id="UP000488956">
    <property type="component" value="Unassembled WGS sequence"/>
</dbReference>
<gene>
    <name evidence="3" type="ORF">PF004_g5617</name>
    <name evidence="2" type="ORF">PF010_g10108</name>
</gene>
<reference evidence="4 5" key="1">
    <citation type="submission" date="2018-09" db="EMBL/GenBank/DDBJ databases">
        <title>Genomic investigation of the strawberry pathogen Phytophthora fragariae indicates pathogenicity is determined by transcriptional variation in three key races.</title>
        <authorList>
            <person name="Adams T.M."/>
            <person name="Armitage A.D."/>
            <person name="Sobczyk M.K."/>
            <person name="Bates H.J."/>
            <person name="Dunwell J.M."/>
            <person name="Nellist C.F."/>
            <person name="Harrison R.J."/>
        </authorList>
    </citation>
    <scope>NUCLEOTIDE SEQUENCE [LARGE SCALE GENOMIC DNA]</scope>
    <source>
        <strain evidence="3 4">BC-23</strain>
        <strain evidence="2 5">ONT-3</strain>
    </source>
</reference>
<feature type="signal peptide" evidence="1">
    <location>
        <begin position="1"/>
        <end position="20"/>
    </location>
</feature>
<protein>
    <recommendedName>
        <fullName evidence="6">Secreted protein</fullName>
    </recommendedName>
</protein>
<proteinExistence type="predicted"/>
<keyword evidence="1" id="KW-0732">Signal</keyword>
<evidence type="ECO:0000313" key="2">
    <source>
        <dbReference type="EMBL" id="KAE9113362.1"/>
    </source>
</evidence>
<organism evidence="2 5">
    <name type="scientific">Phytophthora fragariae</name>
    <dbReference type="NCBI Taxonomy" id="53985"/>
    <lineage>
        <taxon>Eukaryota</taxon>
        <taxon>Sar</taxon>
        <taxon>Stramenopiles</taxon>
        <taxon>Oomycota</taxon>
        <taxon>Peronosporomycetes</taxon>
        <taxon>Peronosporales</taxon>
        <taxon>Peronosporaceae</taxon>
        <taxon>Phytophthora</taxon>
    </lineage>
</organism>
<evidence type="ECO:0000313" key="3">
    <source>
        <dbReference type="EMBL" id="KAE9244568.1"/>
    </source>
</evidence>
<feature type="chain" id="PRO_5036174066" description="Secreted protein" evidence="1">
    <location>
        <begin position="21"/>
        <end position="65"/>
    </location>
</feature>